<name>A0A0X3UQ38_9ACTN</name>
<feature type="compositionally biased region" description="Low complexity" evidence="1">
    <location>
        <begin position="26"/>
        <end position="36"/>
    </location>
</feature>
<feature type="compositionally biased region" description="Basic and acidic residues" evidence="1">
    <location>
        <begin position="1"/>
        <end position="22"/>
    </location>
</feature>
<reference evidence="2 3" key="1">
    <citation type="submission" date="2015-10" db="EMBL/GenBank/DDBJ databases">
        <authorList>
            <person name="Gilbert D.G."/>
        </authorList>
    </citation>
    <scope>NUCLEOTIDE SEQUENCE [LARGE SCALE GENOMIC DNA]</scope>
    <source>
        <strain evidence="2 3">NRRL B-16712</strain>
    </source>
</reference>
<sequence length="230" mass="24422">MDVRGGLDDALSKLARRDELRRRATTGETPGTPPEVTELVEAIAGVVARHPSLGVTVGVEGAGDPVLLHFAFADGTVQVRADRSVTGRADEAGSAHADFEINVDDPEPPPRGSHDDQDRFGPTDYDYDYAEPPTAERPFVAPSQPPPPPAAYAPPPVPPTAYAPPSVPPQQQRHTFGPTPPPHAEPAAFQEPPSNPVPFQAGPPEETEQAARRLAAMLRSHPNLLDNSGD</sequence>
<dbReference type="AlphaFoldDB" id="A0A0X3UQ38"/>
<proteinExistence type="predicted"/>
<evidence type="ECO:0000256" key="1">
    <source>
        <dbReference type="SAM" id="MobiDB-lite"/>
    </source>
</evidence>
<protein>
    <submittedName>
        <fullName evidence="2">Uncharacterized protein</fullName>
    </submittedName>
</protein>
<evidence type="ECO:0000313" key="2">
    <source>
        <dbReference type="EMBL" id="KUL34590.1"/>
    </source>
</evidence>
<dbReference type="EMBL" id="LLZH01000121">
    <property type="protein sequence ID" value="KUL34590.1"/>
    <property type="molecule type" value="Genomic_DNA"/>
</dbReference>
<feature type="region of interest" description="Disordered" evidence="1">
    <location>
        <begin position="88"/>
        <end position="209"/>
    </location>
</feature>
<feature type="region of interest" description="Disordered" evidence="1">
    <location>
        <begin position="1"/>
        <end position="36"/>
    </location>
</feature>
<feature type="compositionally biased region" description="Pro residues" evidence="1">
    <location>
        <begin position="143"/>
        <end position="168"/>
    </location>
</feature>
<evidence type="ECO:0000313" key="3">
    <source>
        <dbReference type="Proteomes" id="UP000053244"/>
    </source>
</evidence>
<accession>A0A0X3UQ38</accession>
<gene>
    <name evidence="2" type="ORF">ADL15_16105</name>
</gene>
<feature type="compositionally biased region" description="Basic and acidic residues" evidence="1">
    <location>
        <begin position="88"/>
        <end position="99"/>
    </location>
</feature>
<dbReference type="Proteomes" id="UP000053244">
    <property type="component" value="Unassembled WGS sequence"/>
</dbReference>
<keyword evidence="3" id="KW-1185">Reference proteome</keyword>
<comment type="caution">
    <text evidence="2">The sequence shown here is derived from an EMBL/GenBank/DDBJ whole genome shotgun (WGS) entry which is preliminary data.</text>
</comment>
<feature type="compositionally biased region" description="Basic and acidic residues" evidence="1">
    <location>
        <begin position="112"/>
        <end position="121"/>
    </location>
</feature>
<organism evidence="2 3">
    <name type="scientific">Actinoplanes awajinensis subsp. mycoplanecinus</name>
    <dbReference type="NCBI Taxonomy" id="135947"/>
    <lineage>
        <taxon>Bacteria</taxon>
        <taxon>Bacillati</taxon>
        <taxon>Actinomycetota</taxon>
        <taxon>Actinomycetes</taxon>
        <taxon>Micromonosporales</taxon>
        <taxon>Micromonosporaceae</taxon>
        <taxon>Actinoplanes</taxon>
    </lineage>
</organism>